<reference evidence="13 14" key="1">
    <citation type="journal article" date="2017" name="PLoS Biol.">
        <title>The sea cucumber genome provides insights into morphological evolution and visceral regeneration.</title>
        <authorList>
            <person name="Zhang X."/>
            <person name="Sun L."/>
            <person name="Yuan J."/>
            <person name="Sun Y."/>
            <person name="Gao Y."/>
            <person name="Zhang L."/>
            <person name="Li S."/>
            <person name="Dai H."/>
            <person name="Hamel J.F."/>
            <person name="Liu C."/>
            <person name="Yu Y."/>
            <person name="Liu S."/>
            <person name="Lin W."/>
            <person name="Guo K."/>
            <person name="Jin S."/>
            <person name="Xu P."/>
            <person name="Storey K.B."/>
            <person name="Huan P."/>
            <person name="Zhang T."/>
            <person name="Zhou Y."/>
            <person name="Zhang J."/>
            <person name="Lin C."/>
            <person name="Li X."/>
            <person name="Xing L."/>
            <person name="Huo D."/>
            <person name="Sun M."/>
            <person name="Wang L."/>
            <person name="Mercier A."/>
            <person name="Li F."/>
            <person name="Yang H."/>
            <person name="Xiang J."/>
        </authorList>
    </citation>
    <scope>NUCLEOTIDE SEQUENCE [LARGE SCALE GENOMIC DNA]</scope>
    <source>
        <strain evidence="13">Shaxun</strain>
        <tissue evidence="13">Muscle</tissue>
    </source>
</reference>
<evidence type="ECO:0000256" key="11">
    <source>
        <dbReference type="SAM" id="MobiDB-lite"/>
    </source>
</evidence>
<dbReference type="FunFam" id="1.20.272.10:FF:000001">
    <property type="entry name" value="Putative AAA family ATPase"/>
    <property type="match status" value="1"/>
</dbReference>
<evidence type="ECO:0000313" key="14">
    <source>
        <dbReference type="Proteomes" id="UP000230750"/>
    </source>
</evidence>
<accession>A0A2G8K3M7</accession>
<keyword evidence="3" id="KW-0479">Metal-binding</keyword>
<evidence type="ECO:0000259" key="12">
    <source>
        <dbReference type="PROSITE" id="PS51908"/>
    </source>
</evidence>
<keyword evidence="7" id="KW-0862">Zinc</keyword>
<keyword evidence="8" id="KW-0067">ATP-binding</keyword>
<evidence type="ECO:0000256" key="10">
    <source>
        <dbReference type="PROSITE-ProRule" id="PRU01256"/>
    </source>
</evidence>
<dbReference type="Proteomes" id="UP000230750">
    <property type="component" value="Unassembled WGS sequence"/>
</dbReference>
<dbReference type="Gene3D" id="3.40.50.300">
    <property type="entry name" value="P-loop containing nucleotide triphosphate hydrolases"/>
    <property type="match status" value="1"/>
</dbReference>
<feature type="region of interest" description="Disordered" evidence="11">
    <location>
        <begin position="32"/>
        <end position="148"/>
    </location>
</feature>
<dbReference type="InterPro" id="IPR006642">
    <property type="entry name" value="Rad18_UBZ4"/>
</dbReference>
<evidence type="ECO:0000256" key="3">
    <source>
        <dbReference type="ARBA" id="ARBA00022723"/>
    </source>
</evidence>
<dbReference type="AlphaFoldDB" id="A0A2G8K3M7"/>
<dbReference type="Gene3D" id="3.30.160.60">
    <property type="entry name" value="Classic Zinc Finger"/>
    <property type="match status" value="1"/>
</dbReference>
<dbReference type="CDD" id="cd18139">
    <property type="entry name" value="HLD_clamp_RarA"/>
    <property type="match status" value="1"/>
</dbReference>
<evidence type="ECO:0000256" key="5">
    <source>
        <dbReference type="ARBA" id="ARBA00022763"/>
    </source>
</evidence>
<dbReference type="STRING" id="307972.A0A2G8K3M7"/>
<dbReference type="InterPro" id="IPR003959">
    <property type="entry name" value="ATPase_AAA_core"/>
</dbReference>
<evidence type="ECO:0000256" key="4">
    <source>
        <dbReference type="ARBA" id="ARBA00022741"/>
    </source>
</evidence>
<comment type="caution">
    <text evidence="13">The sequence shown here is derived from an EMBL/GenBank/DDBJ whole genome shotgun (WGS) entry which is preliminary data.</text>
</comment>
<evidence type="ECO:0000256" key="9">
    <source>
        <dbReference type="ARBA" id="ARBA00023204"/>
    </source>
</evidence>
<dbReference type="GO" id="GO:0006261">
    <property type="term" value="P:DNA-templated DNA replication"/>
    <property type="evidence" value="ECO:0007669"/>
    <property type="project" value="TreeGrafter"/>
</dbReference>
<dbReference type="Pfam" id="PF16193">
    <property type="entry name" value="AAA_assoc_2"/>
    <property type="match status" value="1"/>
</dbReference>
<dbReference type="GO" id="GO:0003677">
    <property type="term" value="F:DNA binding"/>
    <property type="evidence" value="ECO:0007669"/>
    <property type="project" value="InterPro"/>
</dbReference>
<dbReference type="GO" id="GO:0000731">
    <property type="term" value="P:DNA synthesis involved in DNA repair"/>
    <property type="evidence" value="ECO:0007669"/>
    <property type="project" value="TreeGrafter"/>
</dbReference>
<dbReference type="InterPro" id="IPR051314">
    <property type="entry name" value="AAA_ATPase_RarA/MGS1/WRNIP1"/>
</dbReference>
<dbReference type="InterPro" id="IPR027417">
    <property type="entry name" value="P-loop_NTPase"/>
</dbReference>
<dbReference type="GO" id="GO:0005634">
    <property type="term" value="C:nucleus"/>
    <property type="evidence" value="ECO:0007669"/>
    <property type="project" value="TreeGrafter"/>
</dbReference>
<protein>
    <submittedName>
        <fullName evidence="13">Putative ATPase WRNIP1-like</fullName>
    </submittedName>
</protein>
<feature type="domain" description="UBZ4-type" evidence="12">
    <location>
        <begin position="7"/>
        <end position="34"/>
    </location>
</feature>
<name>A0A2G8K3M7_STIJA</name>
<keyword evidence="4" id="KW-0547">Nucleotide-binding</keyword>
<dbReference type="Pfam" id="PF00004">
    <property type="entry name" value="AAA"/>
    <property type="match status" value="1"/>
</dbReference>
<gene>
    <name evidence="13" type="ORF">BSL78_20533</name>
</gene>
<dbReference type="EMBL" id="MRZV01000921">
    <property type="protein sequence ID" value="PIK42607.1"/>
    <property type="molecule type" value="Genomic_DNA"/>
</dbReference>
<evidence type="ECO:0000256" key="6">
    <source>
        <dbReference type="ARBA" id="ARBA00022771"/>
    </source>
</evidence>
<organism evidence="13 14">
    <name type="scientific">Stichopus japonicus</name>
    <name type="common">Sea cucumber</name>
    <dbReference type="NCBI Taxonomy" id="307972"/>
    <lineage>
        <taxon>Eukaryota</taxon>
        <taxon>Metazoa</taxon>
        <taxon>Echinodermata</taxon>
        <taxon>Eleutherozoa</taxon>
        <taxon>Echinozoa</taxon>
        <taxon>Holothuroidea</taxon>
        <taxon>Aspidochirotacea</taxon>
        <taxon>Aspidochirotida</taxon>
        <taxon>Stichopodidae</taxon>
        <taxon>Apostichopus</taxon>
    </lineage>
</organism>
<keyword evidence="5 10" id="KW-0227">DNA damage</keyword>
<dbReference type="SMART" id="SM00382">
    <property type="entry name" value="AAA"/>
    <property type="match status" value="1"/>
</dbReference>
<keyword evidence="14" id="KW-1185">Reference proteome</keyword>
<feature type="compositionally biased region" description="Polar residues" evidence="11">
    <location>
        <begin position="97"/>
        <end position="115"/>
    </location>
</feature>
<dbReference type="SUPFAM" id="SSF48019">
    <property type="entry name" value="post-AAA+ oligomerization domain-like"/>
    <property type="match status" value="1"/>
</dbReference>
<dbReference type="InterPro" id="IPR032423">
    <property type="entry name" value="AAA_assoc_2"/>
</dbReference>
<keyword evidence="6 10" id="KW-0863">Zinc-finger</keyword>
<proteinExistence type="inferred from homology"/>
<dbReference type="InterPro" id="IPR008921">
    <property type="entry name" value="DNA_pol3_clamp-load_cplx_C"/>
</dbReference>
<keyword evidence="9 10" id="KW-0234">DNA repair</keyword>
<feature type="region of interest" description="Disordered" evidence="11">
    <location>
        <begin position="372"/>
        <end position="392"/>
    </location>
</feature>
<evidence type="ECO:0000256" key="8">
    <source>
        <dbReference type="ARBA" id="ARBA00022840"/>
    </source>
</evidence>
<dbReference type="FunFam" id="3.40.50.300:FF:000137">
    <property type="entry name" value="Replication-associated recombination protein A"/>
    <property type="match status" value="1"/>
</dbReference>
<comment type="similarity">
    <text evidence="1">Belongs to the AAA ATPase family. RarA/MGS1/WRNIP1 subfamily.</text>
</comment>
<dbReference type="PANTHER" id="PTHR13779">
    <property type="entry name" value="WERNER HELICASE-INTERACTING PROTEIN 1 FAMILY MEMBER"/>
    <property type="match status" value="1"/>
</dbReference>
<dbReference type="InterPro" id="IPR021886">
    <property type="entry name" value="MgsA_C"/>
</dbReference>
<dbReference type="OrthoDB" id="10265467at2759"/>
<dbReference type="GO" id="GO:0008047">
    <property type="term" value="F:enzyme activator activity"/>
    <property type="evidence" value="ECO:0007669"/>
    <property type="project" value="TreeGrafter"/>
</dbReference>
<feature type="compositionally biased region" description="Polar residues" evidence="11">
    <location>
        <begin position="123"/>
        <end position="139"/>
    </location>
</feature>
<dbReference type="GO" id="GO:0017116">
    <property type="term" value="F:single-stranded DNA helicase activity"/>
    <property type="evidence" value="ECO:0007669"/>
    <property type="project" value="TreeGrafter"/>
</dbReference>
<evidence type="ECO:0000313" key="13">
    <source>
        <dbReference type="EMBL" id="PIK42607.1"/>
    </source>
</evidence>
<evidence type="ECO:0000256" key="2">
    <source>
        <dbReference type="ARBA" id="ARBA00022705"/>
    </source>
</evidence>
<dbReference type="GO" id="GO:0005524">
    <property type="term" value="F:ATP binding"/>
    <property type="evidence" value="ECO:0007669"/>
    <property type="project" value="UniProtKB-KW"/>
</dbReference>
<dbReference type="Gene3D" id="1.10.8.60">
    <property type="match status" value="1"/>
</dbReference>
<evidence type="ECO:0000256" key="1">
    <source>
        <dbReference type="ARBA" id="ARBA00008959"/>
    </source>
</evidence>
<dbReference type="SMART" id="SM00734">
    <property type="entry name" value="ZnF_Rad18"/>
    <property type="match status" value="1"/>
</dbReference>
<dbReference type="Pfam" id="PF12002">
    <property type="entry name" value="MgsA_C"/>
    <property type="match status" value="1"/>
</dbReference>
<dbReference type="PROSITE" id="PS51908">
    <property type="entry name" value="ZF_UBZ4"/>
    <property type="match status" value="1"/>
</dbReference>
<dbReference type="GO" id="GO:0016887">
    <property type="term" value="F:ATP hydrolysis activity"/>
    <property type="evidence" value="ECO:0007669"/>
    <property type="project" value="InterPro"/>
</dbReference>
<dbReference type="CDD" id="cd00009">
    <property type="entry name" value="AAA"/>
    <property type="match status" value="1"/>
</dbReference>
<dbReference type="SUPFAM" id="SSF52540">
    <property type="entry name" value="P-loop containing nucleoside triphosphate hydrolases"/>
    <property type="match status" value="1"/>
</dbReference>
<dbReference type="InterPro" id="IPR003593">
    <property type="entry name" value="AAA+_ATPase"/>
</dbReference>
<evidence type="ECO:0000256" key="7">
    <source>
        <dbReference type="ARBA" id="ARBA00022833"/>
    </source>
</evidence>
<dbReference type="GO" id="GO:0008270">
    <property type="term" value="F:zinc ion binding"/>
    <property type="evidence" value="ECO:0007669"/>
    <property type="project" value="UniProtKB-KW"/>
</dbReference>
<dbReference type="PANTHER" id="PTHR13779:SF7">
    <property type="entry name" value="ATPASE WRNIP1"/>
    <property type="match status" value="1"/>
</dbReference>
<dbReference type="Gene3D" id="1.20.272.10">
    <property type="match status" value="1"/>
</dbReference>
<sequence length="552" mass="60575">MEDESDAVTCPICSKELPLEKINSHIDICLRTSGQEMSKRQRSSSGDRDSGNQKRHKVTKESDNEENQPTHKQSSNHTVKRVNKPSSPFKDSHIKKGNSSADSSKSPISGKTSVQCDVEPGESSKTLGTRVLSSQSNRSRPLDSDEFRPLAERMRPKCMEDFIGQGDLFGTNRILKKLINTGQVSSLILCGPPGSGKTTLAGIIAKKIKELSNSRLVKLSATTSNVAEVKKVIAEAGNLQRMFKRKTILFMDEIHRFNKLQQDTFLPFIENGTITLLGATTENPSFSLNSALLSRCQVITLRKHSTEDLMLILECAAGRMGAVVLKEAESHCENDDAVKIEEDALSMLANFCDGDARSALNVLEMAIKSCKEGTSSSGTQGKEEEGEERNGELRGSVITTELIKDSLQRSHIQYDRTGDEHYNCISAIHKSMRASDENASLYWLGRMLIGGENPLYVARRLIEFASVDVGLADPSALVQAVSTYQACQFLGMPVCEFNLAQCVTYLARAPKSSEIAAAYGSVKMCIMEHQGPMPGVPLHLRNVSPQVLQRMA</sequence>
<keyword evidence="2" id="KW-0235">DNA replication</keyword>